<evidence type="ECO:0000256" key="3">
    <source>
        <dbReference type="ARBA" id="ARBA00022771"/>
    </source>
</evidence>
<feature type="compositionally biased region" description="Polar residues" evidence="6">
    <location>
        <begin position="1"/>
        <end position="16"/>
    </location>
</feature>
<dbReference type="Gene3D" id="3.30.160.60">
    <property type="entry name" value="Classic Zinc Finger"/>
    <property type="match status" value="2"/>
</dbReference>
<feature type="domain" description="C2H2-type" evidence="7">
    <location>
        <begin position="223"/>
        <end position="250"/>
    </location>
</feature>
<dbReference type="Proteomes" id="UP000736164">
    <property type="component" value="Unassembled WGS sequence"/>
</dbReference>
<sequence length="583" mass="65084">MTGNSCIQQWCNSTPPQRRPGVGQEELPRPDFAFIPDLRAPCADNTSSAPGSISLLQGTPSPSETRTQGRTQRPGTAWPGPQVMDDSHADPHSGQQGACKVERDPFVLETGDTRCTGGEDAAPGPTDGAGGEERGSGPEPSLQVKEERCEQDWTAADQQGALVICVKKVDPRSPFPAGVSDGGGPPEGSRDSMPLPAAVQPDVPEPAGQLRLHQRSHAGERAFPCPQCWKSFRRSDNLRRHLLIHTGEKPYRCTRCARNFRHLHSLKKHNCPDREEQRLLLACARKAREEPLSTSSRELIKPLNPLSDNALSPVLLSLQPRPLKPRVLLWADLSYADMEEVEAAQTTEELQRALGRALALQLSRPSDSILADMYLYAVLFCRERQFNREQTSVLVSIVRALHLANTETPLNNMEHCFNYCTELVLCHCVRRPPFSIDLFSPEQATQITEYLVNTYFRHYALYKYTFTPQVRLDLSLTYCGMPEAEAVDSDSLEPGTDEEKETATEVLESTAHDEEIKDTEVDSAALLDHTGPTPWAELSQIVQRELSSEVRRVQTVLEQQLRESTQRLDRRLSSVETRRDKKK</sequence>
<evidence type="ECO:0000256" key="4">
    <source>
        <dbReference type="ARBA" id="ARBA00022833"/>
    </source>
</evidence>
<evidence type="ECO:0000313" key="8">
    <source>
        <dbReference type="EMBL" id="MBN3315109.1"/>
    </source>
</evidence>
<dbReference type="PROSITE" id="PS00028">
    <property type="entry name" value="ZINC_FINGER_C2H2_1"/>
    <property type="match status" value="1"/>
</dbReference>
<name>A0A8J7T9C5_ATRSP</name>
<protein>
    <submittedName>
        <fullName evidence="8">CC189 protein</fullName>
    </submittedName>
</protein>
<proteinExistence type="predicted"/>
<dbReference type="FunFam" id="3.30.160.60:FF:000100">
    <property type="entry name" value="Zinc finger 45-like"/>
    <property type="match status" value="1"/>
</dbReference>
<organism evidence="8 9">
    <name type="scientific">Atractosteus spatula</name>
    <name type="common">Alligator gar</name>
    <name type="synonym">Lepisosteus spatula</name>
    <dbReference type="NCBI Taxonomy" id="7917"/>
    <lineage>
        <taxon>Eukaryota</taxon>
        <taxon>Metazoa</taxon>
        <taxon>Chordata</taxon>
        <taxon>Craniata</taxon>
        <taxon>Vertebrata</taxon>
        <taxon>Euteleostomi</taxon>
        <taxon>Actinopterygii</taxon>
        <taxon>Neopterygii</taxon>
        <taxon>Holostei</taxon>
        <taxon>Semionotiformes</taxon>
        <taxon>Lepisosteidae</taxon>
        <taxon>Atractosteus</taxon>
    </lineage>
</organism>
<dbReference type="AlphaFoldDB" id="A0A8J7T9C5"/>
<dbReference type="SMART" id="SM00355">
    <property type="entry name" value="ZnF_C2H2"/>
    <property type="match status" value="1"/>
</dbReference>
<gene>
    <name evidence="8" type="primary">Ccdc189</name>
    <name evidence="8" type="ORF">GTO95_0006007</name>
</gene>
<dbReference type="PROSITE" id="PS50157">
    <property type="entry name" value="ZINC_FINGER_C2H2_2"/>
    <property type="match status" value="2"/>
</dbReference>
<keyword evidence="4" id="KW-0862">Zinc</keyword>
<dbReference type="SUPFAM" id="SSF57667">
    <property type="entry name" value="beta-beta-alpha zinc fingers"/>
    <property type="match status" value="1"/>
</dbReference>
<dbReference type="PANTHER" id="PTHR28457:SF1">
    <property type="entry name" value="CILIA- AND FLAGELLA-ASSOCIATED PROTEIN 119"/>
    <property type="match status" value="1"/>
</dbReference>
<feature type="region of interest" description="Disordered" evidence="6">
    <location>
        <begin position="1"/>
        <end position="148"/>
    </location>
</feature>
<dbReference type="InterPro" id="IPR013087">
    <property type="entry name" value="Znf_C2H2_type"/>
</dbReference>
<evidence type="ECO:0000259" key="7">
    <source>
        <dbReference type="PROSITE" id="PS50157"/>
    </source>
</evidence>
<evidence type="ECO:0000256" key="1">
    <source>
        <dbReference type="ARBA" id="ARBA00022723"/>
    </source>
</evidence>
<evidence type="ECO:0000313" key="9">
    <source>
        <dbReference type="Proteomes" id="UP000736164"/>
    </source>
</evidence>
<keyword evidence="9" id="KW-1185">Reference proteome</keyword>
<comment type="caution">
    <text evidence="8">The sequence shown here is derived from an EMBL/GenBank/DDBJ whole genome shotgun (WGS) entry which is preliminary data.</text>
</comment>
<evidence type="ECO:0000256" key="5">
    <source>
        <dbReference type="PROSITE-ProRule" id="PRU00042"/>
    </source>
</evidence>
<evidence type="ECO:0000256" key="2">
    <source>
        <dbReference type="ARBA" id="ARBA00022737"/>
    </source>
</evidence>
<feature type="domain" description="C2H2-type" evidence="7">
    <location>
        <begin position="251"/>
        <end position="278"/>
    </location>
</feature>
<keyword evidence="1" id="KW-0479">Metal-binding</keyword>
<feature type="compositionally biased region" description="Low complexity" evidence="6">
    <location>
        <begin position="65"/>
        <end position="76"/>
    </location>
</feature>
<dbReference type="EMBL" id="JAAWVO010019617">
    <property type="protein sequence ID" value="MBN3315109.1"/>
    <property type="molecule type" value="Genomic_DNA"/>
</dbReference>
<dbReference type="Pfam" id="PF14769">
    <property type="entry name" value="CLAMP"/>
    <property type="match status" value="1"/>
</dbReference>
<keyword evidence="3 5" id="KW-0863">Zinc-finger</keyword>
<dbReference type="FunFam" id="3.30.160.60:FF:002343">
    <property type="entry name" value="Zinc finger protein 33A"/>
    <property type="match status" value="1"/>
</dbReference>
<feature type="region of interest" description="Disordered" evidence="6">
    <location>
        <begin position="562"/>
        <end position="583"/>
    </location>
</feature>
<accession>A0A8J7T9C5</accession>
<dbReference type="GO" id="GO:0008270">
    <property type="term" value="F:zinc ion binding"/>
    <property type="evidence" value="ECO:0007669"/>
    <property type="project" value="UniProtKB-KW"/>
</dbReference>
<dbReference type="InterPro" id="IPR032727">
    <property type="entry name" value="CLAMP"/>
</dbReference>
<feature type="non-terminal residue" evidence="8">
    <location>
        <position position="1"/>
    </location>
</feature>
<dbReference type="PANTHER" id="PTHR28457">
    <property type="entry name" value="COILED-COIL DOMAIN-CONTAINING PROTEIN 189"/>
    <property type="match status" value="1"/>
</dbReference>
<dbReference type="Pfam" id="PF00096">
    <property type="entry name" value="zf-C2H2"/>
    <property type="match status" value="1"/>
</dbReference>
<dbReference type="InterPro" id="IPR036236">
    <property type="entry name" value="Znf_C2H2_sf"/>
</dbReference>
<evidence type="ECO:0000256" key="6">
    <source>
        <dbReference type="SAM" id="MobiDB-lite"/>
    </source>
</evidence>
<feature type="non-terminal residue" evidence="8">
    <location>
        <position position="583"/>
    </location>
</feature>
<feature type="compositionally biased region" description="Polar residues" evidence="6">
    <location>
        <begin position="44"/>
        <end position="64"/>
    </location>
</feature>
<reference evidence="8" key="1">
    <citation type="journal article" date="2021" name="Cell">
        <title>Tracing the genetic footprints of vertebrate landing in non-teleost ray-finned fishes.</title>
        <authorList>
            <person name="Bi X."/>
            <person name="Wang K."/>
            <person name="Yang L."/>
            <person name="Pan H."/>
            <person name="Jiang H."/>
            <person name="Wei Q."/>
            <person name="Fang M."/>
            <person name="Yu H."/>
            <person name="Zhu C."/>
            <person name="Cai Y."/>
            <person name="He Y."/>
            <person name="Gan X."/>
            <person name="Zeng H."/>
            <person name="Yu D."/>
            <person name="Zhu Y."/>
            <person name="Jiang H."/>
            <person name="Qiu Q."/>
            <person name="Yang H."/>
            <person name="Zhang Y.E."/>
            <person name="Wang W."/>
            <person name="Zhu M."/>
            <person name="He S."/>
            <person name="Zhang G."/>
        </authorList>
    </citation>
    <scope>NUCLEOTIDE SEQUENCE</scope>
    <source>
        <strain evidence="8">Allg_001</strain>
    </source>
</reference>
<keyword evidence="2" id="KW-0677">Repeat</keyword>
<feature type="region of interest" description="Disordered" evidence="6">
    <location>
        <begin position="173"/>
        <end position="198"/>
    </location>
</feature>